<dbReference type="InterPro" id="IPR027417">
    <property type="entry name" value="P-loop_NTPase"/>
</dbReference>
<name>A0A926QNV2_9BACL</name>
<feature type="domain" description="ABC transporter" evidence="8">
    <location>
        <begin position="30"/>
        <end position="264"/>
    </location>
</feature>
<comment type="subcellular location">
    <subcellularLocation>
        <location evidence="1">Cell membrane</location>
        <topology evidence="1">Multi-pass membrane protein</topology>
    </subcellularLocation>
</comment>
<dbReference type="Pfam" id="PF00005">
    <property type="entry name" value="ABC_tran"/>
    <property type="match status" value="1"/>
</dbReference>
<evidence type="ECO:0000259" key="8">
    <source>
        <dbReference type="PROSITE" id="PS50893"/>
    </source>
</evidence>
<dbReference type="SUPFAM" id="SSF52540">
    <property type="entry name" value="P-loop containing nucleoside triphosphate hydrolases"/>
    <property type="match status" value="1"/>
</dbReference>
<evidence type="ECO:0000256" key="3">
    <source>
        <dbReference type="ARBA" id="ARBA00022692"/>
    </source>
</evidence>
<keyword evidence="4" id="KW-0547">Nucleotide-binding</keyword>
<evidence type="ECO:0000313" key="9">
    <source>
        <dbReference type="EMBL" id="MBD0384744.1"/>
    </source>
</evidence>
<keyword evidence="7" id="KW-0472">Membrane</keyword>
<dbReference type="PROSITE" id="PS50893">
    <property type="entry name" value="ABC_TRANSPORTER_2"/>
    <property type="match status" value="1"/>
</dbReference>
<dbReference type="EMBL" id="JACVVD010000025">
    <property type="protein sequence ID" value="MBD0384744.1"/>
    <property type="molecule type" value="Genomic_DNA"/>
</dbReference>
<comment type="similarity">
    <text evidence="2">Belongs to the ABC transporter superfamily.</text>
</comment>
<dbReference type="PROSITE" id="PS00211">
    <property type="entry name" value="ABC_TRANSPORTER_1"/>
    <property type="match status" value="1"/>
</dbReference>
<dbReference type="GO" id="GO:0016887">
    <property type="term" value="F:ATP hydrolysis activity"/>
    <property type="evidence" value="ECO:0007669"/>
    <property type="project" value="InterPro"/>
</dbReference>
<keyword evidence="10" id="KW-1185">Reference proteome</keyword>
<keyword evidence="6" id="KW-1133">Transmembrane helix</keyword>
<accession>A0A926QNV2</accession>
<protein>
    <submittedName>
        <fullName evidence="9">ATP-binding cassette domain-containing protein</fullName>
    </submittedName>
</protein>
<organism evidence="9 10">
    <name type="scientific">Paenibacillus sedimenti</name>
    <dbReference type="NCBI Taxonomy" id="2770274"/>
    <lineage>
        <taxon>Bacteria</taxon>
        <taxon>Bacillati</taxon>
        <taxon>Bacillota</taxon>
        <taxon>Bacilli</taxon>
        <taxon>Bacillales</taxon>
        <taxon>Paenibacillaceae</taxon>
        <taxon>Paenibacillus</taxon>
    </lineage>
</organism>
<dbReference type="InterPro" id="IPR003439">
    <property type="entry name" value="ABC_transporter-like_ATP-bd"/>
</dbReference>
<keyword evidence="3" id="KW-0812">Transmembrane</keyword>
<dbReference type="InterPro" id="IPR036640">
    <property type="entry name" value="ABC1_TM_sf"/>
</dbReference>
<dbReference type="InterPro" id="IPR039421">
    <property type="entry name" value="Type_1_exporter"/>
</dbReference>
<dbReference type="CDD" id="cd03249">
    <property type="entry name" value="ABC_MTABC3_MDL1_MDL2"/>
    <property type="match status" value="1"/>
</dbReference>
<dbReference type="GO" id="GO:0090374">
    <property type="term" value="P:oligopeptide export from mitochondrion"/>
    <property type="evidence" value="ECO:0007669"/>
    <property type="project" value="TreeGrafter"/>
</dbReference>
<comment type="caution">
    <text evidence="9">The sequence shown here is derived from an EMBL/GenBank/DDBJ whole genome shotgun (WGS) entry which is preliminary data.</text>
</comment>
<dbReference type="GO" id="GO:0005886">
    <property type="term" value="C:plasma membrane"/>
    <property type="evidence" value="ECO:0007669"/>
    <property type="project" value="UniProtKB-SubCell"/>
</dbReference>
<sequence>MENIYELMNQQPLVKESESPLSVDKFEGHIDLKDVHFRYREVTPVLQGMNLSIRSGEKVAIVGTSGSGKSTVSKLIGRFYDPTQGDILLDGINLKQLPLNQIRDHIGYVFQETFLFGTTVLENIRFGNPSATDEEIITAAKIAYADNFITSLPNGYNTLIGERGIKLSGGQKQRIAIARMFLRNPQIIILDEATSSLDNLSEIEVQQAMESIMKGRTTIAIAHRLSTIRYYDNIVVLKNGRIMETGTYEMLLARREHFYQLVTSERSQYEATTLAN</sequence>
<dbReference type="InterPro" id="IPR017871">
    <property type="entry name" value="ABC_transporter-like_CS"/>
</dbReference>
<gene>
    <name evidence="9" type="ORF">ICC18_32465</name>
</gene>
<keyword evidence="5 9" id="KW-0067">ATP-binding</keyword>
<dbReference type="Gene3D" id="3.40.50.300">
    <property type="entry name" value="P-loop containing nucleotide triphosphate hydrolases"/>
    <property type="match status" value="1"/>
</dbReference>
<evidence type="ECO:0000256" key="5">
    <source>
        <dbReference type="ARBA" id="ARBA00022840"/>
    </source>
</evidence>
<dbReference type="PANTHER" id="PTHR43394:SF1">
    <property type="entry name" value="ATP-BINDING CASSETTE SUB-FAMILY B MEMBER 10, MITOCHONDRIAL"/>
    <property type="match status" value="1"/>
</dbReference>
<evidence type="ECO:0000256" key="1">
    <source>
        <dbReference type="ARBA" id="ARBA00004651"/>
    </source>
</evidence>
<dbReference type="Proteomes" id="UP000650466">
    <property type="component" value="Unassembled WGS sequence"/>
</dbReference>
<evidence type="ECO:0000256" key="6">
    <source>
        <dbReference type="ARBA" id="ARBA00022989"/>
    </source>
</evidence>
<evidence type="ECO:0000313" key="10">
    <source>
        <dbReference type="Proteomes" id="UP000650466"/>
    </source>
</evidence>
<dbReference type="FunFam" id="3.40.50.300:FF:000218">
    <property type="entry name" value="Multidrug ABC transporter ATP-binding protein"/>
    <property type="match status" value="1"/>
</dbReference>
<reference evidence="9" key="1">
    <citation type="submission" date="2020-09" db="EMBL/GenBank/DDBJ databases">
        <title>Draft Genome Sequence of Paenibacillus sp. WST5.</title>
        <authorList>
            <person name="Bao Z."/>
        </authorList>
    </citation>
    <scope>NUCLEOTIDE SEQUENCE</scope>
    <source>
        <strain evidence="9">WST5</strain>
    </source>
</reference>
<dbReference type="GO" id="GO:0005524">
    <property type="term" value="F:ATP binding"/>
    <property type="evidence" value="ECO:0007669"/>
    <property type="project" value="UniProtKB-KW"/>
</dbReference>
<evidence type="ECO:0000256" key="7">
    <source>
        <dbReference type="ARBA" id="ARBA00023136"/>
    </source>
</evidence>
<dbReference type="InterPro" id="IPR003593">
    <property type="entry name" value="AAA+_ATPase"/>
</dbReference>
<dbReference type="PANTHER" id="PTHR43394">
    <property type="entry name" value="ATP-DEPENDENT PERMEASE MDL1, MITOCHONDRIAL"/>
    <property type="match status" value="1"/>
</dbReference>
<dbReference type="GO" id="GO:0015421">
    <property type="term" value="F:ABC-type oligopeptide transporter activity"/>
    <property type="evidence" value="ECO:0007669"/>
    <property type="project" value="TreeGrafter"/>
</dbReference>
<dbReference type="Gene3D" id="1.20.1560.10">
    <property type="entry name" value="ABC transporter type 1, transmembrane domain"/>
    <property type="match status" value="1"/>
</dbReference>
<proteinExistence type="inferred from homology"/>
<evidence type="ECO:0000256" key="2">
    <source>
        <dbReference type="ARBA" id="ARBA00005417"/>
    </source>
</evidence>
<evidence type="ECO:0000256" key="4">
    <source>
        <dbReference type="ARBA" id="ARBA00022741"/>
    </source>
</evidence>
<dbReference type="SMART" id="SM00382">
    <property type="entry name" value="AAA"/>
    <property type="match status" value="1"/>
</dbReference>
<dbReference type="AlphaFoldDB" id="A0A926QNV2"/>